<sequence length="202" mass="22908">MSRVSANNFIGKYVPDSYFTRNQVANLNVKSAIPTRPLYRTVEEIDSDIFASVLRNMPPNYPRSRLHNSKQISAFSQSYLQKQRVESLLSGSSASSSRSTSPERAYQPVARTNHDNSGYHGRRSHQGRRSPPRYTSPNYNVDRMLASSPYIKNGQTEAYHRRELSQPSRRISGKPGHHGSKPYLDGHNRGKLADYLLNLIIT</sequence>
<feature type="compositionally biased region" description="Basic residues" evidence="1">
    <location>
        <begin position="120"/>
        <end position="131"/>
    </location>
</feature>
<feature type="compositionally biased region" description="Basic residues" evidence="1">
    <location>
        <begin position="171"/>
        <end position="180"/>
    </location>
</feature>
<feature type="region of interest" description="Disordered" evidence="1">
    <location>
        <begin position="157"/>
        <end position="186"/>
    </location>
</feature>
<gene>
    <name evidence="2" type="ORF">HNAJ_LOCUS257</name>
</gene>
<protein>
    <submittedName>
        <fullName evidence="2 4">Uncharacterized protein</fullName>
    </submittedName>
</protein>
<evidence type="ECO:0000256" key="1">
    <source>
        <dbReference type="SAM" id="MobiDB-lite"/>
    </source>
</evidence>
<dbReference type="WBParaSite" id="HNAJ_0000025601-mRNA-1">
    <property type="protein sequence ID" value="HNAJ_0000025601-mRNA-1"/>
    <property type="gene ID" value="HNAJ_0000025601"/>
</dbReference>
<dbReference type="AlphaFoldDB" id="A0A158QGK9"/>
<dbReference type="OrthoDB" id="10479317at2759"/>
<evidence type="ECO:0000313" key="3">
    <source>
        <dbReference type="Proteomes" id="UP000278807"/>
    </source>
</evidence>
<evidence type="ECO:0000313" key="2">
    <source>
        <dbReference type="EMBL" id="VDN96116.1"/>
    </source>
</evidence>
<proteinExistence type="predicted"/>
<name>A0A158QGK9_RODNA</name>
<feature type="region of interest" description="Disordered" evidence="1">
    <location>
        <begin position="86"/>
        <end position="140"/>
    </location>
</feature>
<reference evidence="4" key="1">
    <citation type="submission" date="2016-04" db="UniProtKB">
        <authorList>
            <consortium name="WormBaseParasite"/>
        </authorList>
    </citation>
    <scope>IDENTIFICATION</scope>
</reference>
<keyword evidence="3" id="KW-1185">Reference proteome</keyword>
<feature type="compositionally biased region" description="Low complexity" evidence="1">
    <location>
        <begin position="87"/>
        <end position="100"/>
    </location>
</feature>
<accession>A0A158QGK9</accession>
<dbReference type="Proteomes" id="UP000278807">
    <property type="component" value="Unassembled WGS sequence"/>
</dbReference>
<dbReference type="EMBL" id="UZAE01000058">
    <property type="protein sequence ID" value="VDN96116.1"/>
    <property type="molecule type" value="Genomic_DNA"/>
</dbReference>
<organism evidence="4">
    <name type="scientific">Rodentolepis nana</name>
    <name type="common">Dwarf tapeworm</name>
    <name type="synonym">Hymenolepis nana</name>
    <dbReference type="NCBI Taxonomy" id="102285"/>
    <lineage>
        <taxon>Eukaryota</taxon>
        <taxon>Metazoa</taxon>
        <taxon>Spiralia</taxon>
        <taxon>Lophotrochozoa</taxon>
        <taxon>Platyhelminthes</taxon>
        <taxon>Cestoda</taxon>
        <taxon>Eucestoda</taxon>
        <taxon>Cyclophyllidea</taxon>
        <taxon>Hymenolepididae</taxon>
        <taxon>Rodentolepis</taxon>
    </lineage>
</organism>
<reference evidence="2 3" key="2">
    <citation type="submission" date="2018-11" db="EMBL/GenBank/DDBJ databases">
        <authorList>
            <consortium name="Pathogen Informatics"/>
        </authorList>
    </citation>
    <scope>NUCLEOTIDE SEQUENCE [LARGE SCALE GENOMIC DNA]</scope>
</reference>
<evidence type="ECO:0000313" key="4">
    <source>
        <dbReference type="WBParaSite" id="HNAJ_0000025601-mRNA-1"/>
    </source>
</evidence>